<dbReference type="GO" id="GO:0009103">
    <property type="term" value="P:lipopolysaccharide biosynthetic process"/>
    <property type="evidence" value="ECO:0007669"/>
    <property type="project" value="UniProtKB-KW"/>
</dbReference>
<dbReference type="GO" id="GO:0016757">
    <property type="term" value="F:glycosyltransferase activity"/>
    <property type="evidence" value="ECO:0007669"/>
    <property type="project" value="UniProtKB-KW"/>
</dbReference>
<dbReference type="Pfam" id="PF00535">
    <property type="entry name" value="Glycos_transf_2"/>
    <property type="match status" value="1"/>
</dbReference>
<dbReference type="InterPro" id="IPR001173">
    <property type="entry name" value="Glyco_trans_2-like"/>
</dbReference>
<evidence type="ECO:0000256" key="3">
    <source>
        <dbReference type="ARBA" id="ARBA00022679"/>
    </source>
</evidence>
<gene>
    <name evidence="10" type="ORF">G3M78_07875</name>
</gene>
<organism evidence="10 11">
    <name type="scientific">Candidatus Nitrohelix vancouverensis</name>
    <dbReference type="NCBI Taxonomy" id="2705534"/>
    <lineage>
        <taxon>Bacteria</taxon>
        <taxon>Pseudomonadati</taxon>
        <taxon>Nitrospinota/Tectimicrobiota group</taxon>
        <taxon>Nitrospinota</taxon>
        <taxon>Nitrospinia</taxon>
        <taxon>Nitrospinales</taxon>
        <taxon>Nitrospinaceae</taxon>
        <taxon>Candidatus Nitrohelix</taxon>
    </lineage>
</organism>
<sequence>MTDSLVSIIIPAFNEKQSLEELCSRISKVFETMNRPFELIFIDDGSTDGTFEKLLDLQNEYPNLLIVRHFKNFGKSLALMQGFDLAEGEIGIMLDADLQDQPEDIPRFIEKLDQGFDHVNGWRSNRKDTFLKRSISKLFNLITTFIFKFNVHDINCGYKAFKKDAYKELNLKGDLHRLIPALIANKGFKVCEIKISHDNRKYGVSKYKLLRHRGLLDIIALAVSFTAQIRPFHFFSELGLAFLLIAGFTISGWALTRDVFSQTAEILILIVGLWSLFVGTILPLFGFFLEIEAYRSQGVEWRSKLIKETILSKSRRSVD</sequence>
<dbReference type="InterPro" id="IPR029044">
    <property type="entry name" value="Nucleotide-diphossugar_trans"/>
</dbReference>
<evidence type="ECO:0000256" key="1">
    <source>
        <dbReference type="ARBA" id="ARBA00022475"/>
    </source>
</evidence>
<evidence type="ECO:0000313" key="11">
    <source>
        <dbReference type="Proteomes" id="UP000594464"/>
    </source>
</evidence>
<proteinExistence type="predicted"/>
<reference evidence="11" key="1">
    <citation type="submission" date="2020-02" db="EMBL/GenBank/DDBJ databases">
        <title>Genomic and physiological characterization of two novel Nitrospinaceae genera.</title>
        <authorList>
            <person name="Mueller A.J."/>
            <person name="Jung M.-Y."/>
            <person name="Strachan C.R."/>
            <person name="Herbold C.W."/>
            <person name="Kirkegaard R.H."/>
            <person name="Daims H."/>
        </authorList>
    </citation>
    <scope>NUCLEOTIDE SEQUENCE [LARGE SCALE GENOMIC DNA]</scope>
</reference>
<feature type="transmembrane region" description="Helical" evidence="8">
    <location>
        <begin position="267"/>
        <end position="289"/>
    </location>
</feature>
<keyword evidence="1" id="KW-1003">Cell membrane</keyword>
<evidence type="ECO:0000256" key="7">
    <source>
        <dbReference type="ARBA" id="ARBA00023136"/>
    </source>
</evidence>
<keyword evidence="6 8" id="KW-1133">Transmembrane helix</keyword>
<evidence type="ECO:0000259" key="9">
    <source>
        <dbReference type="Pfam" id="PF00535"/>
    </source>
</evidence>
<evidence type="ECO:0000256" key="5">
    <source>
        <dbReference type="ARBA" id="ARBA00022985"/>
    </source>
</evidence>
<keyword evidence="5" id="KW-0448">Lipopolysaccharide biosynthesis</keyword>
<keyword evidence="2" id="KW-0328">Glycosyltransferase</keyword>
<accession>A0A7T0G3J2</accession>
<name>A0A7T0G3J2_9BACT</name>
<dbReference type="SUPFAM" id="SSF53448">
    <property type="entry name" value="Nucleotide-diphospho-sugar transferases"/>
    <property type="match status" value="1"/>
</dbReference>
<dbReference type="Proteomes" id="UP000594464">
    <property type="component" value="Chromosome"/>
</dbReference>
<dbReference type="GO" id="GO:0005886">
    <property type="term" value="C:plasma membrane"/>
    <property type="evidence" value="ECO:0007669"/>
    <property type="project" value="TreeGrafter"/>
</dbReference>
<protein>
    <submittedName>
        <fullName evidence="10">Glycosyltransferase family 2 protein</fullName>
    </submittedName>
</protein>
<dbReference type="PANTHER" id="PTHR48090:SF3">
    <property type="entry name" value="UNDECAPRENYL-PHOSPHATE 4-DEOXY-4-FORMAMIDO-L-ARABINOSE TRANSFERASE"/>
    <property type="match status" value="1"/>
</dbReference>
<dbReference type="CDD" id="cd04187">
    <property type="entry name" value="DPM1_like_bac"/>
    <property type="match status" value="1"/>
</dbReference>
<evidence type="ECO:0000256" key="4">
    <source>
        <dbReference type="ARBA" id="ARBA00022692"/>
    </source>
</evidence>
<dbReference type="AlphaFoldDB" id="A0A7T0G3J2"/>
<evidence type="ECO:0000313" key="10">
    <source>
        <dbReference type="EMBL" id="QPJ65311.1"/>
    </source>
</evidence>
<evidence type="ECO:0000256" key="6">
    <source>
        <dbReference type="ARBA" id="ARBA00022989"/>
    </source>
</evidence>
<feature type="transmembrane region" description="Helical" evidence="8">
    <location>
        <begin position="238"/>
        <end position="255"/>
    </location>
</feature>
<dbReference type="Gene3D" id="3.90.550.10">
    <property type="entry name" value="Spore Coat Polysaccharide Biosynthesis Protein SpsA, Chain A"/>
    <property type="match status" value="1"/>
</dbReference>
<dbReference type="PANTHER" id="PTHR48090">
    <property type="entry name" value="UNDECAPRENYL-PHOSPHATE 4-DEOXY-4-FORMAMIDO-L-ARABINOSE TRANSFERASE-RELATED"/>
    <property type="match status" value="1"/>
</dbReference>
<dbReference type="InterPro" id="IPR050256">
    <property type="entry name" value="Glycosyltransferase_2"/>
</dbReference>
<evidence type="ECO:0000256" key="8">
    <source>
        <dbReference type="SAM" id="Phobius"/>
    </source>
</evidence>
<dbReference type="KEGG" id="nva:G3M78_07875"/>
<dbReference type="EMBL" id="CP048620">
    <property type="protein sequence ID" value="QPJ65311.1"/>
    <property type="molecule type" value="Genomic_DNA"/>
</dbReference>
<evidence type="ECO:0000256" key="2">
    <source>
        <dbReference type="ARBA" id="ARBA00022676"/>
    </source>
</evidence>
<keyword evidence="3 10" id="KW-0808">Transferase</keyword>
<keyword evidence="7 8" id="KW-0472">Membrane</keyword>
<keyword evidence="4 8" id="KW-0812">Transmembrane</keyword>
<feature type="domain" description="Glycosyltransferase 2-like" evidence="9">
    <location>
        <begin position="7"/>
        <end position="169"/>
    </location>
</feature>